<dbReference type="Gene3D" id="2.100.10.30">
    <property type="entry name" value="Jacalin-like lectin domain"/>
    <property type="match status" value="2"/>
</dbReference>
<organism evidence="2 3">
    <name type="scientific">Phytophthora megakarya</name>
    <dbReference type="NCBI Taxonomy" id="4795"/>
    <lineage>
        <taxon>Eukaryota</taxon>
        <taxon>Sar</taxon>
        <taxon>Stramenopiles</taxon>
        <taxon>Oomycota</taxon>
        <taxon>Peronosporomycetes</taxon>
        <taxon>Peronosporales</taxon>
        <taxon>Peronosporaceae</taxon>
        <taxon>Phytophthora</taxon>
    </lineage>
</organism>
<sequence>MSGSGSMAVMIPKNTLPVQLSESFGGPHGKQFTDQPAVTSGLTISSVTIRAGERLDGVTLEVSAPKKMTFTHGGNGGDEKSLKLETGEYFTTIEAHLGEKRGATRVFYLNLTTSNGRSISAGTPTEIKGSAKVPDGNQLAGFLVDLAMKLTSSERRRHCTECGPHGNAFSDISKIVLGRTLTSITLRGDKRLDAITVQVEPPPGLTFNHGGSGGEETTLTVASSEYINSMEIHWGKKLGRTRVFFASFGTSEGKSISVGTKTEQSATEIAPKGFQLSGLFGRAEDEIYQLGAIWTRIEAKPLLLMDTMGRAGYGEIICNWIGPTIAAPKDNACYRKTNQWIVKMSVLWVTVGMTTIVSYNVRWHIPWNVY</sequence>
<protein>
    <recommendedName>
        <fullName evidence="1">Jacalin-type lectin domain-containing protein</fullName>
    </recommendedName>
</protein>
<dbReference type="SUPFAM" id="SSF51101">
    <property type="entry name" value="Mannose-binding lectins"/>
    <property type="match status" value="2"/>
</dbReference>
<dbReference type="Proteomes" id="UP000198211">
    <property type="component" value="Unassembled WGS sequence"/>
</dbReference>
<reference evidence="3" key="1">
    <citation type="submission" date="2017-03" db="EMBL/GenBank/DDBJ databases">
        <title>Phytopthora megakarya and P. palmivora, two closely related causual agents of cacao black pod achieved similar genome size and gene model numbers by different mechanisms.</title>
        <authorList>
            <person name="Ali S."/>
            <person name="Shao J."/>
            <person name="Larry D.J."/>
            <person name="Kronmiller B."/>
            <person name="Shen D."/>
            <person name="Strem M.D."/>
            <person name="Melnick R.L."/>
            <person name="Guiltinan M.J."/>
            <person name="Tyler B.M."/>
            <person name="Meinhardt L.W."/>
            <person name="Bailey B.A."/>
        </authorList>
    </citation>
    <scope>NUCLEOTIDE SEQUENCE [LARGE SCALE GENOMIC DNA]</scope>
    <source>
        <strain evidence="3">zdho120</strain>
    </source>
</reference>
<dbReference type="PROSITE" id="PS51752">
    <property type="entry name" value="JACALIN_LECTIN"/>
    <property type="match status" value="1"/>
</dbReference>
<gene>
    <name evidence="2" type="ORF">PHMEG_00024051</name>
</gene>
<comment type="caution">
    <text evidence="2">The sequence shown here is derived from an EMBL/GenBank/DDBJ whole genome shotgun (WGS) entry which is preliminary data.</text>
</comment>
<dbReference type="InterPro" id="IPR001229">
    <property type="entry name" value="Jacalin-like_lectin_dom"/>
</dbReference>
<accession>A0A225VH43</accession>
<dbReference type="EMBL" id="NBNE01005147">
    <property type="protein sequence ID" value="OWZ04107.1"/>
    <property type="molecule type" value="Genomic_DNA"/>
</dbReference>
<proteinExistence type="predicted"/>
<evidence type="ECO:0000313" key="2">
    <source>
        <dbReference type="EMBL" id="OWZ04107.1"/>
    </source>
</evidence>
<feature type="domain" description="Jacalin-type lectin" evidence="1">
    <location>
        <begin position="155"/>
        <end position="296"/>
    </location>
</feature>
<dbReference type="Pfam" id="PF01419">
    <property type="entry name" value="Jacalin"/>
    <property type="match status" value="2"/>
</dbReference>
<dbReference type="AlphaFoldDB" id="A0A225VH43"/>
<keyword evidence="3" id="KW-1185">Reference proteome</keyword>
<dbReference type="InterPro" id="IPR036404">
    <property type="entry name" value="Jacalin-like_lectin_dom_sf"/>
</dbReference>
<evidence type="ECO:0000259" key="1">
    <source>
        <dbReference type="PROSITE" id="PS51752"/>
    </source>
</evidence>
<dbReference type="OrthoDB" id="129055at2759"/>
<evidence type="ECO:0000313" key="3">
    <source>
        <dbReference type="Proteomes" id="UP000198211"/>
    </source>
</evidence>
<name>A0A225VH43_9STRA</name>
<dbReference type="SMART" id="SM00915">
    <property type="entry name" value="Jacalin"/>
    <property type="match status" value="1"/>
</dbReference>